<keyword evidence="1" id="KW-0175">Coiled coil</keyword>
<name>A0ABU6PC71_9BACI</name>
<protein>
    <submittedName>
        <fullName evidence="2">Uncharacterized protein</fullName>
    </submittedName>
</protein>
<evidence type="ECO:0000313" key="2">
    <source>
        <dbReference type="EMBL" id="MED4678057.1"/>
    </source>
</evidence>
<organism evidence="2 3">
    <name type="scientific">Bacillus nitratireducens</name>
    <dbReference type="NCBI Taxonomy" id="2026193"/>
    <lineage>
        <taxon>Bacteria</taxon>
        <taxon>Bacillati</taxon>
        <taxon>Bacillota</taxon>
        <taxon>Bacilli</taxon>
        <taxon>Bacillales</taxon>
        <taxon>Bacillaceae</taxon>
        <taxon>Bacillus</taxon>
        <taxon>Bacillus cereus group</taxon>
    </lineage>
</organism>
<gene>
    <name evidence="2" type="ORF">P9485_09330</name>
</gene>
<dbReference type="Proteomes" id="UP001336122">
    <property type="component" value="Unassembled WGS sequence"/>
</dbReference>
<dbReference type="RefSeq" id="WP_328071076.1">
    <property type="nucleotide sequence ID" value="NZ_JARTIK010000004.1"/>
</dbReference>
<dbReference type="EMBL" id="JARTIK010000004">
    <property type="protein sequence ID" value="MED4678057.1"/>
    <property type="molecule type" value="Genomic_DNA"/>
</dbReference>
<sequence>MSSIKEERTATETIAGRKSRTAIGNAAKRVTAFHEGFIDGLEKITQNIDEKTQLLNDKQLELRFIQEKELPEALVKRYVDGDDKDAKRLQTLETKLQKEITELQEEILVVTHLKEKYEWTKANEAKALVAAFNEERNAAAQRTYRRMEAAKRAYLETIKAESESLHEYYGVDLKLTEILEVGGLKKSMSWFPLSVAHTRGNHGSYGSYLEVPTQVVKDIIRGSVDEKHHIEYLPTRG</sequence>
<evidence type="ECO:0000256" key="1">
    <source>
        <dbReference type="SAM" id="Coils"/>
    </source>
</evidence>
<reference evidence="2 3" key="1">
    <citation type="submission" date="2023-03" db="EMBL/GenBank/DDBJ databases">
        <title>Bacillus Genome Sequencing.</title>
        <authorList>
            <person name="Dunlap C."/>
        </authorList>
    </citation>
    <scope>NUCLEOTIDE SEQUENCE [LARGE SCALE GENOMIC DNA]</scope>
    <source>
        <strain evidence="2 3">NRS-319</strain>
    </source>
</reference>
<keyword evidence="3" id="KW-1185">Reference proteome</keyword>
<feature type="coiled-coil region" evidence="1">
    <location>
        <begin position="41"/>
        <end position="142"/>
    </location>
</feature>
<proteinExistence type="predicted"/>
<accession>A0ABU6PC71</accession>
<comment type="caution">
    <text evidence="2">The sequence shown here is derived from an EMBL/GenBank/DDBJ whole genome shotgun (WGS) entry which is preliminary data.</text>
</comment>
<evidence type="ECO:0000313" key="3">
    <source>
        <dbReference type="Proteomes" id="UP001336122"/>
    </source>
</evidence>